<protein>
    <submittedName>
        <fullName evidence="4">Uncharacterized protein</fullName>
    </submittedName>
</protein>
<evidence type="ECO:0000256" key="1">
    <source>
        <dbReference type="SAM" id="Coils"/>
    </source>
</evidence>
<keyword evidence="3" id="KW-1185">Reference proteome</keyword>
<name>A0A7E4VIZ9_PANRE</name>
<evidence type="ECO:0000256" key="2">
    <source>
        <dbReference type="SAM" id="SignalP"/>
    </source>
</evidence>
<feature type="signal peptide" evidence="2">
    <location>
        <begin position="1"/>
        <end position="21"/>
    </location>
</feature>
<evidence type="ECO:0000313" key="3">
    <source>
        <dbReference type="Proteomes" id="UP000492821"/>
    </source>
</evidence>
<keyword evidence="1" id="KW-0175">Coiled coil</keyword>
<dbReference type="AlphaFoldDB" id="A0A7E4VIZ9"/>
<feature type="chain" id="PRO_5028829891" evidence="2">
    <location>
        <begin position="22"/>
        <end position="173"/>
    </location>
</feature>
<evidence type="ECO:0000313" key="4">
    <source>
        <dbReference type="WBParaSite" id="Pan_g21748.t1"/>
    </source>
</evidence>
<dbReference type="Proteomes" id="UP000492821">
    <property type="component" value="Unassembled WGS sequence"/>
</dbReference>
<proteinExistence type="predicted"/>
<reference evidence="4" key="2">
    <citation type="submission" date="2020-10" db="UniProtKB">
        <authorList>
            <consortium name="WormBaseParasite"/>
        </authorList>
    </citation>
    <scope>IDENTIFICATION</scope>
</reference>
<dbReference type="WBParaSite" id="Pan_g21748.t1">
    <property type="protein sequence ID" value="Pan_g21748.t1"/>
    <property type="gene ID" value="Pan_g21748"/>
</dbReference>
<reference evidence="3" key="1">
    <citation type="journal article" date="2013" name="Genetics">
        <title>The draft genome and transcriptome of Panagrellus redivivus are shaped by the harsh demands of a free-living lifestyle.</title>
        <authorList>
            <person name="Srinivasan J."/>
            <person name="Dillman A.R."/>
            <person name="Macchietto M.G."/>
            <person name="Heikkinen L."/>
            <person name="Lakso M."/>
            <person name="Fracchia K.M."/>
            <person name="Antoshechkin I."/>
            <person name="Mortazavi A."/>
            <person name="Wong G."/>
            <person name="Sternberg P.W."/>
        </authorList>
    </citation>
    <scope>NUCLEOTIDE SEQUENCE [LARGE SCALE GENOMIC DNA]</scope>
    <source>
        <strain evidence="3">MT8872</strain>
    </source>
</reference>
<keyword evidence="2" id="KW-0732">Signal</keyword>
<feature type="coiled-coil region" evidence="1">
    <location>
        <begin position="123"/>
        <end position="150"/>
    </location>
</feature>
<sequence length="173" mass="19335">MKVSVTVCVVAILLVCVSVDAKKPKHEEVKGKAKPEKVKKHVPVEVTVEKVPTTEPVVEAPAPKIVVKVEEPVIEVEEPVTEAPVTPKRRHFKLKVQKQPTEYDLCKQECRKKRDEASAAEYITQLEEELRLAKENLAQQEEAAANGEANILETGNVEQPIIEVNVHQTKHDL</sequence>
<accession>A0A7E4VIZ9</accession>
<organism evidence="3 4">
    <name type="scientific">Panagrellus redivivus</name>
    <name type="common">Microworm</name>
    <dbReference type="NCBI Taxonomy" id="6233"/>
    <lineage>
        <taxon>Eukaryota</taxon>
        <taxon>Metazoa</taxon>
        <taxon>Ecdysozoa</taxon>
        <taxon>Nematoda</taxon>
        <taxon>Chromadorea</taxon>
        <taxon>Rhabditida</taxon>
        <taxon>Tylenchina</taxon>
        <taxon>Panagrolaimomorpha</taxon>
        <taxon>Panagrolaimoidea</taxon>
        <taxon>Panagrolaimidae</taxon>
        <taxon>Panagrellus</taxon>
    </lineage>
</organism>